<dbReference type="SUPFAM" id="SSF47384">
    <property type="entry name" value="Homodimeric domain of signal transducing histidine kinase"/>
    <property type="match status" value="1"/>
</dbReference>
<sequence>EGLDGDLNERMEEDVKLIRSSGDHLRGLIGDILDMSKIEAGRMDLRYETIDMAAMAKDVVATAAPLAQEKQLFLHLDIDEEIKPIQADRTRLRQIIWNILGNAIKFTEKGSVTISLQAQSNHLLCSVRDTGIGIKEEQTAAVFEHFRQIDGGLDRTAGGTGLGMPITRKLVELHGGEIWIESVYGQGSTFLFTIPYQPPKKKLEIVESIAEMN</sequence>
<dbReference type="SMART" id="SM00387">
    <property type="entry name" value="HATPase_c"/>
    <property type="match status" value="1"/>
</dbReference>
<evidence type="ECO:0000256" key="5">
    <source>
        <dbReference type="ARBA" id="ARBA00022777"/>
    </source>
</evidence>
<protein>
    <recommendedName>
        <fullName evidence="2">histidine kinase</fullName>
        <ecNumber evidence="2">2.7.13.3</ecNumber>
    </recommendedName>
</protein>
<dbReference type="InterPro" id="IPR036890">
    <property type="entry name" value="HATPase_C_sf"/>
</dbReference>
<comment type="catalytic activity">
    <reaction evidence="1">
        <text>ATP + protein L-histidine = ADP + protein N-phospho-L-histidine.</text>
        <dbReference type="EC" id="2.7.13.3"/>
    </reaction>
</comment>
<keyword evidence="5" id="KW-0418">Kinase</keyword>
<dbReference type="EC" id="2.7.13.3" evidence="2"/>
<dbReference type="CDD" id="cd16922">
    <property type="entry name" value="HATPase_EvgS-ArcB-TorS-like"/>
    <property type="match status" value="1"/>
</dbReference>
<dbReference type="SUPFAM" id="SSF55874">
    <property type="entry name" value="ATPase domain of HSP90 chaperone/DNA topoisomerase II/histidine kinase"/>
    <property type="match status" value="1"/>
</dbReference>
<dbReference type="PROSITE" id="PS50109">
    <property type="entry name" value="HIS_KIN"/>
    <property type="match status" value="1"/>
</dbReference>
<evidence type="ECO:0000256" key="3">
    <source>
        <dbReference type="ARBA" id="ARBA00022553"/>
    </source>
</evidence>
<feature type="non-terminal residue" evidence="8">
    <location>
        <position position="1"/>
    </location>
</feature>
<dbReference type="Gene3D" id="3.30.565.10">
    <property type="entry name" value="Histidine kinase-like ATPase, C-terminal domain"/>
    <property type="match status" value="1"/>
</dbReference>
<keyword evidence="6" id="KW-0902">Two-component regulatory system</keyword>
<feature type="domain" description="Histidine kinase" evidence="7">
    <location>
        <begin position="1"/>
        <end position="198"/>
    </location>
</feature>
<evidence type="ECO:0000256" key="2">
    <source>
        <dbReference type="ARBA" id="ARBA00012438"/>
    </source>
</evidence>
<dbReference type="EMBL" id="UOEU01000527">
    <property type="protein sequence ID" value="VAW34323.1"/>
    <property type="molecule type" value="Genomic_DNA"/>
</dbReference>
<dbReference type="PANTHER" id="PTHR43711">
    <property type="entry name" value="TWO-COMPONENT HISTIDINE KINASE"/>
    <property type="match status" value="1"/>
</dbReference>
<evidence type="ECO:0000313" key="8">
    <source>
        <dbReference type="EMBL" id="VAW34323.1"/>
    </source>
</evidence>
<dbReference type="PRINTS" id="PR00344">
    <property type="entry name" value="BCTRLSENSOR"/>
</dbReference>
<proteinExistence type="predicted"/>
<organism evidence="8">
    <name type="scientific">hydrothermal vent metagenome</name>
    <dbReference type="NCBI Taxonomy" id="652676"/>
    <lineage>
        <taxon>unclassified sequences</taxon>
        <taxon>metagenomes</taxon>
        <taxon>ecological metagenomes</taxon>
    </lineage>
</organism>
<evidence type="ECO:0000256" key="6">
    <source>
        <dbReference type="ARBA" id="ARBA00023012"/>
    </source>
</evidence>
<dbReference type="Pfam" id="PF02518">
    <property type="entry name" value="HATPase_c"/>
    <property type="match status" value="1"/>
</dbReference>
<evidence type="ECO:0000259" key="7">
    <source>
        <dbReference type="PROSITE" id="PS50109"/>
    </source>
</evidence>
<reference evidence="8" key="1">
    <citation type="submission" date="2018-06" db="EMBL/GenBank/DDBJ databases">
        <authorList>
            <person name="Zhirakovskaya E."/>
        </authorList>
    </citation>
    <scope>NUCLEOTIDE SEQUENCE</scope>
</reference>
<dbReference type="InterPro" id="IPR004358">
    <property type="entry name" value="Sig_transdc_His_kin-like_C"/>
</dbReference>
<evidence type="ECO:0000256" key="4">
    <source>
        <dbReference type="ARBA" id="ARBA00022679"/>
    </source>
</evidence>
<name>A0A3B0V1P5_9ZZZZ</name>
<dbReference type="FunFam" id="3.30.565.10:FF:000010">
    <property type="entry name" value="Sensor histidine kinase RcsC"/>
    <property type="match status" value="1"/>
</dbReference>
<dbReference type="InterPro" id="IPR005467">
    <property type="entry name" value="His_kinase_dom"/>
</dbReference>
<dbReference type="InterPro" id="IPR003594">
    <property type="entry name" value="HATPase_dom"/>
</dbReference>
<dbReference type="InterPro" id="IPR050736">
    <property type="entry name" value="Sensor_HK_Regulatory"/>
</dbReference>
<evidence type="ECO:0000256" key="1">
    <source>
        <dbReference type="ARBA" id="ARBA00000085"/>
    </source>
</evidence>
<accession>A0A3B0V1P5</accession>
<keyword evidence="3" id="KW-0597">Phosphoprotein</keyword>
<gene>
    <name evidence="8" type="ORF">MNBD_CHLOROFLEXI01-4538</name>
</gene>
<dbReference type="InterPro" id="IPR036097">
    <property type="entry name" value="HisK_dim/P_sf"/>
</dbReference>
<dbReference type="PANTHER" id="PTHR43711:SF26">
    <property type="entry name" value="SENSOR HISTIDINE KINASE RCSC"/>
    <property type="match status" value="1"/>
</dbReference>
<dbReference type="AlphaFoldDB" id="A0A3B0V1P5"/>
<dbReference type="Gene3D" id="1.10.287.130">
    <property type="match status" value="1"/>
</dbReference>
<keyword evidence="4" id="KW-0808">Transferase</keyword>
<dbReference type="GO" id="GO:0000155">
    <property type="term" value="F:phosphorelay sensor kinase activity"/>
    <property type="evidence" value="ECO:0007669"/>
    <property type="project" value="InterPro"/>
</dbReference>